<dbReference type="PANTHER" id="PTHR43280">
    <property type="entry name" value="ARAC-FAMILY TRANSCRIPTIONAL REGULATOR"/>
    <property type="match status" value="1"/>
</dbReference>
<evidence type="ECO:0000313" key="6">
    <source>
        <dbReference type="Proteomes" id="UP000318053"/>
    </source>
</evidence>
<dbReference type="GO" id="GO:0043565">
    <property type="term" value="F:sequence-specific DNA binding"/>
    <property type="evidence" value="ECO:0007669"/>
    <property type="project" value="InterPro"/>
</dbReference>
<dbReference type="GO" id="GO:0003700">
    <property type="term" value="F:DNA-binding transcription factor activity"/>
    <property type="evidence" value="ECO:0007669"/>
    <property type="project" value="InterPro"/>
</dbReference>
<sequence>MTVDPDFVSRQTHDARRFYLNLQPSQAQPLSLVCGGVERMDADYVVERSSFPYHAIEWVSEGRGILEMGGKEHELAVGSMFAYGPGIPHRIRNLPPENMRKYYLDLAGTEATERLTELGLLDGRPVTIGRPHEFVELWNLIDREARDVGEHSHSICEMLTCVFLRKIQQRLVSAPAGESSEASQTFEMACHLIGERFLDFRTVEEVAAELGFSPVYLSRLFKRFTGSGAYRYLLRLRMNYAAELLVERGLQVSAVAKRLGYADAFQFSRAFKRVYGVPPSSLAKTFSAKAGQ</sequence>
<dbReference type="InterPro" id="IPR037923">
    <property type="entry name" value="HTH-like"/>
</dbReference>
<gene>
    <name evidence="5" type="primary">btr</name>
    <name evidence="5" type="ORF">CA85_48220</name>
</gene>
<keyword evidence="6" id="KW-1185">Reference proteome</keyword>
<dbReference type="OrthoDB" id="9807321at2"/>
<dbReference type="PANTHER" id="PTHR43280:SF31">
    <property type="entry name" value="TRANSCRIPTIONAL REGULATORY PROTEIN"/>
    <property type="match status" value="1"/>
</dbReference>
<dbReference type="Gene3D" id="1.10.10.60">
    <property type="entry name" value="Homeodomain-like"/>
    <property type="match status" value="2"/>
</dbReference>
<dbReference type="Pfam" id="PF12833">
    <property type="entry name" value="HTH_18"/>
    <property type="match status" value="1"/>
</dbReference>
<dbReference type="InterPro" id="IPR009057">
    <property type="entry name" value="Homeodomain-like_sf"/>
</dbReference>
<dbReference type="Pfam" id="PF02311">
    <property type="entry name" value="AraC_binding"/>
    <property type="match status" value="1"/>
</dbReference>
<keyword evidence="2" id="KW-0238">DNA-binding</keyword>
<comment type="caution">
    <text evidence="5">The sequence shown here is derived from an EMBL/GenBank/DDBJ whole genome shotgun (WGS) entry which is preliminary data.</text>
</comment>
<keyword evidence="1" id="KW-0805">Transcription regulation</keyword>
<protein>
    <submittedName>
        <fullName evidence="5">HTH-type transcriptional activator Btr</fullName>
    </submittedName>
</protein>
<reference evidence="5 6" key="1">
    <citation type="submission" date="2019-02" db="EMBL/GenBank/DDBJ databases">
        <title>Deep-cultivation of Planctomycetes and their phenomic and genomic characterization uncovers novel biology.</title>
        <authorList>
            <person name="Wiegand S."/>
            <person name="Jogler M."/>
            <person name="Boedeker C."/>
            <person name="Pinto D."/>
            <person name="Vollmers J."/>
            <person name="Rivas-Marin E."/>
            <person name="Kohn T."/>
            <person name="Peeters S.H."/>
            <person name="Heuer A."/>
            <person name="Rast P."/>
            <person name="Oberbeckmann S."/>
            <person name="Bunk B."/>
            <person name="Jeske O."/>
            <person name="Meyerdierks A."/>
            <person name="Storesund J.E."/>
            <person name="Kallscheuer N."/>
            <person name="Luecker S."/>
            <person name="Lage O.M."/>
            <person name="Pohl T."/>
            <person name="Merkel B.J."/>
            <person name="Hornburger P."/>
            <person name="Mueller R.-W."/>
            <person name="Bruemmer F."/>
            <person name="Labrenz M."/>
            <person name="Spormann A.M."/>
            <person name="Op Den Camp H."/>
            <person name="Overmann J."/>
            <person name="Amann R."/>
            <person name="Jetten M.S.M."/>
            <person name="Mascher T."/>
            <person name="Medema M.H."/>
            <person name="Devos D.P."/>
            <person name="Kaster A.-K."/>
            <person name="Ovreas L."/>
            <person name="Rohde M."/>
            <person name="Galperin M.Y."/>
            <person name="Jogler C."/>
        </authorList>
    </citation>
    <scope>NUCLEOTIDE SEQUENCE [LARGE SCALE GENOMIC DNA]</scope>
    <source>
        <strain evidence="5 6">CA85</strain>
    </source>
</reference>
<dbReference type="RefSeq" id="WP_146393616.1">
    <property type="nucleotide sequence ID" value="NZ_SJPK01000022.1"/>
</dbReference>
<evidence type="ECO:0000313" key="5">
    <source>
        <dbReference type="EMBL" id="TWT55722.1"/>
    </source>
</evidence>
<name>A0A5C5X0I9_9BACT</name>
<proteinExistence type="predicted"/>
<dbReference type="SUPFAM" id="SSF46689">
    <property type="entry name" value="Homeodomain-like"/>
    <property type="match status" value="2"/>
</dbReference>
<dbReference type="Proteomes" id="UP000318053">
    <property type="component" value="Unassembled WGS sequence"/>
</dbReference>
<dbReference type="SMART" id="SM00342">
    <property type="entry name" value="HTH_ARAC"/>
    <property type="match status" value="1"/>
</dbReference>
<dbReference type="InterPro" id="IPR003313">
    <property type="entry name" value="AraC-bd"/>
</dbReference>
<dbReference type="InterPro" id="IPR014710">
    <property type="entry name" value="RmlC-like_jellyroll"/>
</dbReference>
<feature type="domain" description="HTH araC/xylS-type" evidence="4">
    <location>
        <begin position="187"/>
        <end position="285"/>
    </location>
</feature>
<evidence type="ECO:0000256" key="3">
    <source>
        <dbReference type="ARBA" id="ARBA00023163"/>
    </source>
</evidence>
<accession>A0A5C5X0I9</accession>
<dbReference type="InterPro" id="IPR020449">
    <property type="entry name" value="Tscrpt_reg_AraC-type_HTH"/>
</dbReference>
<dbReference type="SUPFAM" id="SSF51215">
    <property type="entry name" value="Regulatory protein AraC"/>
    <property type="match status" value="1"/>
</dbReference>
<dbReference type="InterPro" id="IPR018060">
    <property type="entry name" value="HTH_AraC"/>
</dbReference>
<dbReference type="PRINTS" id="PR00032">
    <property type="entry name" value="HTHARAC"/>
</dbReference>
<organism evidence="5 6">
    <name type="scientific">Allorhodopirellula solitaria</name>
    <dbReference type="NCBI Taxonomy" id="2527987"/>
    <lineage>
        <taxon>Bacteria</taxon>
        <taxon>Pseudomonadati</taxon>
        <taxon>Planctomycetota</taxon>
        <taxon>Planctomycetia</taxon>
        <taxon>Pirellulales</taxon>
        <taxon>Pirellulaceae</taxon>
        <taxon>Allorhodopirellula</taxon>
    </lineage>
</organism>
<dbReference type="AlphaFoldDB" id="A0A5C5X0I9"/>
<keyword evidence="3" id="KW-0804">Transcription</keyword>
<dbReference type="Gene3D" id="2.60.120.10">
    <property type="entry name" value="Jelly Rolls"/>
    <property type="match status" value="1"/>
</dbReference>
<evidence type="ECO:0000256" key="1">
    <source>
        <dbReference type="ARBA" id="ARBA00023015"/>
    </source>
</evidence>
<dbReference type="EMBL" id="SJPK01000022">
    <property type="protein sequence ID" value="TWT55722.1"/>
    <property type="molecule type" value="Genomic_DNA"/>
</dbReference>
<dbReference type="PROSITE" id="PS01124">
    <property type="entry name" value="HTH_ARAC_FAMILY_2"/>
    <property type="match status" value="1"/>
</dbReference>
<evidence type="ECO:0000259" key="4">
    <source>
        <dbReference type="PROSITE" id="PS01124"/>
    </source>
</evidence>
<evidence type="ECO:0000256" key="2">
    <source>
        <dbReference type="ARBA" id="ARBA00023125"/>
    </source>
</evidence>